<dbReference type="EMBL" id="DS547093">
    <property type="protein sequence ID" value="EDR13301.1"/>
    <property type="molecule type" value="Genomic_DNA"/>
</dbReference>
<organism evidence="2">
    <name type="scientific">Laccaria bicolor (strain S238N-H82 / ATCC MYA-4686)</name>
    <name type="common">Bicoloured deceiver</name>
    <name type="synonym">Laccaria laccata var. bicolor</name>
    <dbReference type="NCBI Taxonomy" id="486041"/>
    <lineage>
        <taxon>Eukaryota</taxon>
        <taxon>Fungi</taxon>
        <taxon>Dikarya</taxon>
        <taxon>Basidiomycota</taxon>
        <taxon>Agaricomycotina</taxon>
        <taxon>Agaricomycetes</taxon>
        <taxon>Agaricomycetidae</taxon>
        <taxon>Agaricales</taxon>
        <taxon>Agaricineae</taxon>
        <taxon>Hydnangiaceae</taxon>
        <taxon>Laccaria</taxon>
    </lineage>
</organism>
<protein>
    <submittedName>
        <fullName evidence="1">Predicted protein</fullName>
    </submittedName>
</protein>
<dbReference type="HOGENOM" id="CLU_2223708_0_0_1"/>
<name>B0CVC4_LACBS</name>
<dbReference type="GeneID" id="6071395"/>
<accession>B0CVC4</accession>
<keyword evidence="2" id="KW-1185">Reference proteome</keyword>
<dbReference type="InParanoid" id="B0CVC4"/>
<dbReference type="KEGG" id="lbc:LACBIDRAFT_309019"/>
<dbReference type="RefSeq" id="XP_001875799.1">
    <property type="nucleotide sequence ID" value="XM_001875764.1"/>
</dbReference>
<dbReference type="AlphaFoldDB" id="B0CVC4"/>
<gene>
    <name evidence="1" type="ORF">LACBIDRAFT_309019</name>
</gene>
<sequence length="106" mass="11929">MPSVFSLTSLMDAFTIMLNTSLVDPESCNRPNVIQLQTMHSRRSSTDSTKSQLSMVKYDHSSLKFVGLRGSVVVFQRFFRKLEVTVEPPESFGTRVKDLCTPPLSL</sequence>
<dbReference type="Proteomes" id="UP000001194">
    <property type="component" value="Unassembled WGS sequence"/>
</dbReference>
<evidence type="ECO:0000313" key="1">
    <source>
        <dbReference type="EMBL" id="EDR13301.1"/>
    </source>
</evidence>
<proteinExistence type="predicted"/>
<evidence type="ECO:0000313" key="2">
    <source>
        <dbReference type="Proteomes" id="UP000001194"/>
    </source>
</evidence>
<reference evidence="1 2" key="1">
    <citation type="journal article" date="2008" name="Nature">
        <title>The genome of Laccaria bicolor provides insights into mycorrhizal symbiosis.</title>
        <authorList>
            <person name="Martin F."/>
            <person name="Aerts A."/>
            <person name="Ahren D."/>
            <person name="Brun A."/>
            <person name="Danchin E.G.J."/>
            <person name="Duchaussoy F."/>
            <person name="Gibon J."/>
            <person name="Kohler A."/>
            <person name="Lindquist E."/>
            <person name="Pereda V."/>
            <person name="Salamov A."/>
            <person name="Shapiro H.J."/>
            <person name="Wuyts J."/>
            <person name="Blaudez D."/>
            <person name="Buee M."/>
            <person name="Brokstein P."/>
            <person name="Canbaeck B."/>
            <person name="Cohen D."/>
            <person name="Courty P.E."/>
            <person name="Coutinho P.M."/>
            <person name="Delaruelle C."/>
            <person name="Detter J.C."/>
            <person name="Deveau A."/>
            <person name="DiFazio S."/>
            <person name="Duplessis S."/>
            <person name="Fraissinet-Tachet L."/>
            <person name="Lucic E."/>
            <person name="Frey-Klett P."/>
            <person name="Fourrey C."/>
            <person name="Feussner I."/>
            <person name="Gay G."/>
            <person name="Grimwood J."/>
            <person name="Hoegger P.J."/>
            <person name="Jain P."/>
            <person name="Kilaru S."/>
            <person name="Labbe J."/>
            <person name="Lin Y.C."/>
            <person name="Legue V."/>
            <person name="Le Tacon F."/>
            <person name="Marmeisse R."/>
            <person name="Melayah D."/>
            <person name="Montanini B."/>
            <person name="Muratet M."/>
            <person name="Nehls U."/>
            <person name="Niculita-Hirzel H."/>
            <person name="Oudot-Le Secq M.P."/>
            <person name="Peter M."/>
            <person name="Quesneville H."/>
            <person name="Rajashekar B."/>
            <person name="Reich M."/>
            <person name="Rouhier N."/>
            <person name="Schmutz J."/>
            <person name="Yin T."/>
            <person name="Chalot M."/>
            <person name="Henrissat B."/>
            <person name="Kuees U."/>
            <person name="Lucas S."/>
            <person name="Van de Peer Y."/>
            <person name="Podila G.K."/>
            <person name="Polle A."/>
            <person name="Pukkila P.J."/>
            <person name="Richardson P.M."/>
            <person name="Rouze P."/>
            <person name="Sanders I.R."/>
            <person name="Stajich J.E."/>
            <person name="Tunlid A."/>
            <person name="Tuskan G."/>
            <person name="Grigoriev I.V."/>
        </authorList>
    </citation>
    <scope>NUCLEOTIDE SEQUENCE [LARGE SCALE GENOMIC DNA]</scope>
    <source>
        <strain evidence="2">S238N-H82 / ATCC MYA-4686</strain>
    </source>
</reference>